<comment type="function">
    <text evidence="8">F(1)F(0) ATP synthase produces ATP from ADP in the presence of a proton or sodium gradient. F-type ATPases consist of two structural domains, F(1) containing the extramembraneous catalytic core and F(0) containing the membrane proton channel, linked together by a central stalk and a peripheral stalk. During catalysis, ATP synthesis in the catalytic domain of F(1) is coupled via a rotary mechanism of the central stalk subunits to proton translocation.</text>
</comment>
<evidence type="ECO:0000256" key="3">
    <source>
        <dbReference type="ARBA" id="ARBA00022781"/>
    </source>
</evidence>
<evidence type="ECO:0000313" key="9">
    <source>
        <dbReference type="EMBL" id="QUS35774.1"/>
    </source>
</evidence>
<evidence type="ECO:0000256" key="4">
    <source>
        <dbReference type="ARBA" id="ARBA00023065"/>
    </source>
</evidence>
<evidence type="ECO:0000256" key="6">
    <source>
        <dbReference type="ARBA" id="ARBA00023196"/>
    </source>
</evidence>
<dbReference type="GO" id="GO:0005886">
    <property type="term" value="C:plasma membrane"/>
    <property type="evidence" value="ECO:0007669"/>
    <property type="project" value="UniProtKB-SubCell"/>
</dbReference>
<protein>
    <recommendedName>
        <fullName evidence="8">ATP synthase subunit delta</fullName>
    </recommendedName>
    <alternativeName>
        <fullName evidence="8">ATP synthase F(1) sector subunit delta</fullName>
    </alternativeName>
    <alternativeName>
        <fullName evidence="8">F-type ATPase subunit delta</fullName>
        <shortName evidence="8">F-ATPase subunit delta</shortName>
    </alternativeName>
</protein>
<keyword evidence="10" id="KW-1185">Reference proteome</keyword>
<evidence type="ECO:0000256" key="2">
    <source>
        <dbReference type="ARBA" id="ARBA00022448"/>
    </source>
</evidence>
<dbReference type="InterPro" id="IPR020781">
    <property type="entry name" value="ATPase_OSCP/d_CS"/>
</dbReference>
<sequence>MSEPASISTGIATRYATAVFELAKDANSVNTLESNLDALDAALDSSADLRDLIASPVYSRADQQAGIRAVGQAMGLSELMVNSLSVMAAKRRLFALPRMIAALRAMIADDRGEVLAEVTSAQALTPDQAAKLSATLKAKAGKDVKLKTAVDESLIGGLVVKLGSTMIDTSVRSKLAALKNAMKEVG</sequence>
<dbReference type="GO" id="GO:0045259">
    <property type="term" value="C:proton-transporting ATP synthase complex"/>
    <property type="evidence" value="ECO:0007669"/>
    <property type="project" value="UniProtKB-KW"/>
</dbReference>
<dbReference type="HAMAP" id="MF_01416">
    <property type="entry name" value="ATP_synth_delta_bact"/>
    <property type="match status" value="1"/>
</dbReference>
<dbReference type="NCBIfam" id="NF004406">
    <property type="entry name" value="PRK05758.3-2"/>
    <property type="match status" value="1"/>
</dbReference>
<dbReference type="Pfam" id="PF00213">
    <property type="entry name" value="OSCP"/>
    <property type="match status" value="1"/>
</dbReference>
<dbReference type="PROSITE" id="PS00389">
    <property type="entry name" value="ATPASE_DELTA"/>
    <property type="match status" value="1"/>
</dbReference>
<dbReference type="RefSeq" id="WP_211785024.1">
    <property type="nucleotide sequence ID" value="NZ_CP047289.1"/>
</dbReference>
<dbReference type="PRINTS" id="PR00125">
    <property type="entry name" value="ATPASEDELTA"/>
</dbReference>
<keyword evidence="5 8" id="KW-0472">Membrane</keyword>
<keyword evidence="4 8" id="KW-0406">Ion transport</keyword>
<keyword evidence="8" id="KW-1003">Cell membrane</keyword>
<comment type="subcellular location">
    <subcellularLocation>
        <location evidence="8">Cell membrane</location>
        <topology evidence="8">Peripheral membrane protein</topology>
    </subcellularLocation>
    <subcellularLocation>
        <location evidence="1">Membrane</location>
    </subcellularLocation>
</comment>
<dbReference type="InterPro" id="IPR000711">
    <property type="entry name" value="ATPase_OSCP/dsu"/>
</dbReference>
<evidence type="ECO:0000313" key="10">
    <source>
        <dbReference type="Proteomes" id="UP000679284"/>
    </source>
</evidence>
<evidence type="ECO:0000256" key="8">
    <source>
        <dbReference type="HAMAP-Rule" id="MF_01416"/>
    </source>
</evidence>
<keyword evidence="7 8" id="KW-0066">ATP synthesis</keyword>
<comment type="function">
    <text evidence="8">This protein is part of the stalk that links CF(0) to CF(1). It either transmits conformational changes from CF(0) to CF(1) or is implicated in proton conduction.</text>
</comment>
<keyword evidence="3 8" id="KW-0375">Hydrogen ion transport</keyword>
<dbReference type="KEGG" id="fap:GR316_05580"/>
<evidence type="ECO:0000256" key="5">
    <source>
        <dbReference type="ARBA" id="ARBA00023136"/>
    </source>
</evidence>
<proteinExistence type="inferred from homology"/>
<dbReference type="InterPro" id="IPR026015">
    <property type="entry name" value="ATP_synth_OSCP/delta_N_sf"/>
</dbReference>
<dbReference type="GO" id="GO:0046933">
    <property type="term" value="F:proton-transporting ATP synthase activity, rotational mechanism"/>
    <property type="evidence" value="ECO:0007669"/>
    <property type="project" value="UniProtKB-UniRule"/>
</dbReference>
<evidence type="ECO:0000256" key="7">
    <source>
        <dbReference type="ARBA" id="ARBA00023310"/>
    </source>
</evidence>
<dbReference type="Proteomes" id="UP000679284">
    <property type="component" value="Chromosome"/>
</dbReference>
<dbReference type="AlphaFoldDB" id="A0A8J8SKW5"/>
<keyword evidence="2 8" id="KW-0813">Transport</keyword>
<dbReference type="PANTHER" id="PTHR11910">
    <property type="entry name" value="ATP SYNTHASE DELTA CHAIN"/>
    <property type="match status" value="1"/>
</dbReference>
<keyword evidence="6 8" id="KW-0139">CF(1)</keyword>
<dbReference type="Gene3D" id="1.10.520.20">
    <property type="entry name" value="N-terminal domain of the delta subunit of the F1F0-ATP synthase"/>
    <property type="match status" value="1"/>
</dbReference>
<reference evidence="9" key="1">
    <citation type="submission" date="2020-01" db="EMBL/GenBank/DDBJ databases">
        <authorList>
            <person name="Yang Y."/>
            <person name="Kwon Y.M."/>
        </authorList>
    </citation>
    <scope>NUCLEOTIDE SEQUENCE</scope>
    <source>
        <strain evidence="9">PG104</strain>
    </source>
</reference>
<dbReference type="EMBL" id="CP047289">
    <property type="protein sequence ID" value="QUS35774.1"/>
    <property type="molecule type" value="Genomic_DNA"/>
</dbReference>
<accession>A0A8J8SKW5</accession>
<dbReference type="SUPFAM" id="SSF47928">
    <property type="entry name" value="N-terminal domain of the delta subunit of the F1F0-ATP synthase"/>
    <property type="match status" value="1"/>
</dbReference>
<evidence type="ECO:0000256" key="1">
    <source>
        <dbReference type="ARBA" id="ARBA00004370"/>
    </source>
</evidence>
<gene>
    <name evidence="8" type="primary">atpH</name>
    <name evidence="9" type="ORF">GR316_05580</name>
</gene>
<organism evidence="9 10">
    <name type="scientific">Falsirhodobacter algicola</name>
    <dbReference type="NCBI Taxonomy" id="2692330"/>
    <lineage>
        <taxon>Bacteria</taxon>
        <taxon>Pseudomonadati</taxon>
        <taxon>Pseudomonadota</taxon>
        <taxon>Alphaproteobacteria</taxon>
        <taxon>Rhodobacterales</taxon>
        <taxon>Paracoccaceae</taxon>
        <taxon>Falsirhodobacter</taxon>
    </lineage>
</organism>
<comment type="similarity">
    <text evidence="8">Belongs to the ATPase delta chain family.</text>
</comment>
<dbReference type="NCBIfam" id="TIGR01145">
    <property type="entry name" value="ATP_synt_delta"/>
    <property type="match status" value="1"/>
</dbReference>
<name>A0A8J8SKW5_9RHOB</name>